<gene>
    <name evidence="1" type="ORF">Plil01_001847400</name>
</gene>
<accession>A0A9W7DAL6</accession>
<organism evidence="1 2">
    <name type="scientific">Phytophthora lilii</name>
    <dbReference type="NCBI Taxonomy" id="2077276"/>
    <lineage>
        <taxon>Eukaryota</taxon>
        <taxon>Sar</taxon>
        <taxon>Stramenopiles</taxon>
        <taxon>Oomycota</taxon>
        <taxon>Peronosporomycetes</taxon>
        <taxon>Peronosporales</taxon>
        <taxon>Peronosporaceae</taxon>
        <taxon>Phytophthora</taxon>
    </lineage>
</organism>
<proteinExistence type="predicted"/>
<keyword evidence="2" id="KW-1185">Reference proteome</keyword>
<dbReference type="EMBL" id="BSXW01012513">
    <property type="protein sequence ID" value="GMF65887.1"/>
    <property type="molecule type" value="Genomic_DNA"/>
</dbReference>
<comment type="caution">
    <text evidence="1">The sequence shown here is derived from an EMBL/GenBank/DDBJ whole genome shotgun (WGS) entry which is preliminary data.</text>
</comment>
<sequence length="139" mass="15465">MHRLNCEKSDQANAQSSTVTFPPQLIQMRAFALNEAHLPPNSPISPISKNCGIELILVMDHTVVSTRCSYRYCRISMWPSAAAERKGSKYQFTPFFMSRLSRSSRCSINVTHGRRAPECFIPTQSKSILTDSGADKPGA</sequence>
<dbReference type="AlphaFoldDB" id="A0A9W7DAL6"/>
<dbReference type="Proteomes" id="UP001165083">
    <property type="component" value="Unassembled WGS sequence"/>
</dbReference>
<name>A0A9W7DAL6_9STRA</name>
<evidence type="ECO:0000313" key="2">
    <source>
        <dbReference type="Proteomes" id="UP001165083"/>
    </source>
</evidence>
<protein>
    <submittedName>
        <fullName evidence="1">Unnamed protein product</fullName>
    </submittedName>
</protein>
<evidence type="ECO:0000313" key="1">
    <source>
        <dbReference type="EMBL" id="GMF65887.1"/>
    </source>
</evidence>
<reference evidence="1" key="1">
    <citation type="submission" date="2023-04" db="EMBL/GenBank/DDBJ databases">
        <title>Phytophthora lilii NBRC 32176.</title>
        <authorList>
            <person name="Ichikawa N."/>
            <person name="Sato H."/>
            <person name="Tonouchi N."/>
        </authorList>
    </citation>
    <scope>NUCLEOTIDE SEQUENCE</scope>
    <source>
        <strain evidence="1">NBRC 32176</strain>
    </source>
</reference>